<organism evidence="1 2">
    <name type="scientific">Nocardia aurantia</name>
    <dbReference type="NCBI Taxonomy" id="2585199"/>
    <lineage>
        <taxon>Bacteria</taxon>
        <taxon>Bacillati</taxon>
        <taxon>Actinomycetota</taxon>
        <taxon>Actinomycetes</taxon>
        <taxon>Mycobacteriales</taxon>
        <taxon>Nocardiaceae</taxon>
        <taxon>Nocardia</taxon>
    </lineage>
</organism>
<evidence type="ECO:0008006" key="3">
    <source>
        <dbReference type="Google" id="ProtNLM"/>
    </source>
</evidence>
<protein>
    <recommendedName>
        <fullName evidence="3">SnoaL-like domain-containing protein</fullName>
    </recommendedName>
</protein>
<sequence length="103" mass="11263">MSIEDFRARYERHVGYVRAGDVKAALADMVPENIPAVFDGVRVPGREVSAARIVEVRAEGDTYVGDAVYTTPDGVIGLRSIWEQRDGVWLAAALANFPVESAR</sequence>
<accession>A0A7K0DJP3</accession>
<dbReference type="OrthoDB" id="4554883at2"/>
<proteinExistence type="predicted"/>
<reference evidence="1 2" key="1">
    <citation type="submission" date="2019-10" db="EMBL/GenBank/DDBJ databases">
        <title>Nocardia macrotermitis sp. nov. and Nocardia aurantia sp. nov., isolated from the gut of fungus growing-termite Macrotermes natalensis.</title>
        <authorList>
            <person name="Benndorf R."/>
            <person name="Schwitalla J."/>
            <person name="Martin K."/>
            <person name="De Beer W."/>
            <person name="Kaster A.-K."/>
            <person name="Vollmers J."/>
            <person name="Poulsen M."/>
            <person name="Beemelmanns C."/>
        </authorList>
    </citation>
    <scope>NUCLEOTIDE SEQUENCE [LARGE SCALE GENOMIC DNA]</scope>
    <source>
        <strain evidence="1 2">RB56</strain>
    </source>
</reference>
<dbReference type="Proteomes" id="UP000431401">
    <property type="component" value="Unassembled WGS sequence"/>
</dbReference>
<evidence type="ECO:0000313" key="1">
    <source>
        <dbReference type="EMBL" id="MQY26030.1"/>
    </source>
</evidence>
<gene>
    <name evidence="1" type="ORF">NRB56_15900</name>
</gene>
<evidence type="ECO:0000313" key="2">
    <source>
        <dbReference type="Proteomes" id="UP000431401"/>
    </source>
</evidence>
<keyword evidence="2" id="KW-1185">Reference proteome</keyword>
<dbReference type="EMBL" id="WEGI01000003">
    <property type="protein sequence ID" value="MQY26030.1"/>
    <property type="molecule type" value="Genomic_DNA"/>
</dbReference>
<dbReference type="AlphaFoldDB" id="A0A7K0DJP3"/>
<comment type="caution">
    <text evidence="1">The sequence shown here is derived from an EMBL/GenBank/DDBJ whole genome shotgun (WGS) entry which is preliminary data.</text>
</comment>
<dbReference type="RefSeq" id="WP_153339892.1">
    <property type="nucleotide sequence ID" value="NZ_WEGI01000003.1"/>
</dbReference>
<name>A0A7K0DJP3_9NOCA</name>